<sequence length="524" mass="59593">MVGYFVGEIPVKKFLEFLPRVNDIQAPIVDFGGVPEEKENENSMYNPFENAVDKSGVLPSEFKLLNTSSKKDHVAGIKPDFGIFPKAVNDKSATMSKMEVFIEIKPRRQEDAFRSTMNDGVAVQQEAKEAREAREAKDAKEAKEGKEGKEGQSLLGMSNLSIEHREQQIEYASQIMALQHRIHLFSISIIGHYARLIRWDRAGACVSERFNYHDGSNNWLGEFLFRYANATPEQRGFDPNVRKATARELTALSEAVDAHLSKFNYSLHQQAELKKTVDPSYPAYKICVKDQSSNLESKKVTQYIICRPFFDIFSLCSQSTRGYLALSVSDKTLVFFKDTWRADVEGMLSEAEVYAILRQNKELLPLLPVVLACGDALLSDGQVQCTKTQDCVEGTQWAHHTAWLRRLIRHRVVQKLAFPLHTVQNSKQLLEAICNILKVIKLAYHEFGILHRDISVGNVMLNMDFAGILNDWDHAIRANVARQGHPYRTGTWQFMSIGILRNATKPHTIHDDIESAFWVFYYIA</sequence>
<accession>A0ACB8U6S4</accession>
<dbReference type="Proteomes" id="UP001055072">
    <property type="component" value="Unassembled WGS sequence"/>
</dbReference>
<gene>
    <name evidence="1" type="ORF">BDY19DRAFT_88432</name>
</gene>
<organism evidence="1 2">
    <name type="scientific">Irpex rosettiformis</name>
    <dbReference type="NCBI Taxonomy" id="378272"/>
    <lineage>
        <taxon>Eukaryota</taxon>
        <taxon>Fungi</taxon>
        <taxon>Dikarya</taxon>
        <taxon>Basidiomycota</taxon>
        <taxon>Agaricomycotina</taxon>
        <taxon>Agaricomycetes</taxon>
        <taxon>Polyporales</taxon>
        <taxon>Irpicaceae</taxon>
        <taxon>Irpex</taxon>
    </lineage>
</organism>
<protein>
    <submittedName>
        <fullName evidence="1">Uncharacterized protein</fullName>
    </submittedName>
</protein>
<proteinExistence type="predicted"/>
<dbReference type="EMBL" id="MU274909">
    <property type="protein sequence ID" value="KAI0089849.1"/>
    <property type="molecule type" value="Genomic_DNA"/>
</dbReference>
<evidence type="ECO:0000313" key="1">
    <source>
        <dbReference type="EMBL" id="KAI0089849.1"/>
    </source>
</evidence>
<keyword evidence="2" id="KW-1185">Reference proteome</keyword>
<evidence type="ECO:0000313" key="2">
    <source>
        <dbReference type="Proteomes" id="UP001055072"/>
    </source>
</evidence>
<comment type="caution">
    <text evidence="1">The sequence shown here is derived from an EMBL/GenBank/DDBJ whole genome shotgun (WGS) entry which is preliminary data.</text>
</comment>
<feature type="non-terminal residue" evidence="1">
    <location>
        <position position="524"/>
    </location>
</feature>
<name>A0ACB8U6S4_9APHY</name>
<reference evidence="1" key="1">
    <citation type="journal article" date="2021" name="Environ. Microbiol.">
        <title>Gene family expansions and transcriptome signatures uncover fungal adaptations to wood decay.</title>
        <authorList>
            <person name="Hage H."/>
            <person name="Miyauchi S."/>
            <person name="Viragh M."/>
            <person name="Drula E."/>
            <person name="Min B."/>
            <person name="Chaduli D."/>
            <person name="Navarro D."/>
            <person name="Favel A."/>
            <person name="Norest M."/>
            <person name="Lesage-Meessen L."/>
            <person name="Balint B."/>
            <person name="Merenyi Z."/>
            <person name="de Eugenio L."/>
            <person name="Morin E."/>
            <person name="Martinez A.T."/>
            <person name="Baldrian P."/>
            <person name="Stursova M."/>
            <person name="Martinez M.J."/>
            <person name="Novotny C."/>
            <person name="Magnuson J.K."/>
            <person name="Spatafora J.W."/>
            <person name="Maurice S."/>
            <person name="Pangilinan J."/>
            <person name="Andreopoulos W."/>
            <person name="LaButti K."/>
            <person name="Hundley H."/>
            <person name="Na H."/>
            <person name="Kuo A."/>
            <person name="Barry K."/>
            <person name="Lipzen A."/>
            <person name="Henrissat B."/>
            <person name="Riley R."/>
            <person name="Ahrendt S."/>
            <person name="Nagy L.G."/>
            <person name="Grigoriev I.V."/>
            <person name="Martin F."/>
            <person name="Rosso M.N."/>
        </authorList>
    </citation>
    <scope>NUCLEOTIDE SEQUENCE</scope>
    <source>
        <strain evidence="1">CBS 384.51</strain>
    </source>
</reference>